<comment type="caution">
    <text evidence="10">The sequence shown here is derived from an EMBL/GenBank/DDBJ whole genome shotgun (WGS) entry which is preliminary data.</text>
</comment>
<dbReference type="InterPro" id="IPR002052">
    <property type="entry name" value="DNA_methylase_N6_adenine_CS"/>
</dbReference>
<dbReference type="OrthoDB" id="9815272at2"/>
<evidence type="ECO:0000259" key="8">
    <source>
        <dbReference type="Pfam" id="PF07669"/>
    </source>
</evidence>
<comment type="catalytic activity">
    <reaction evidence="7">
        <text>a 2'-deoxyadenosine in DNA + S-adenosyl-L-methionine = an N(6)-methyl-2'-deoxyadenosine in DNA + S-adenosyl-L-homocysteine + H(+)</text>
        <dbReference type="Rhea" id="RHEA:15197"/>
        <dbReference type="Rhea" id="RHEA-COMP:12418"/>
        <dbReference type="Rhea" id="RHEA-COMP:12419"/>
        <dbReference type="ChEBI" id="CHEBI:15378"/>
        <dbReference type="ChEBI" id="CHEBI:57856"/>
        <dbReference type="ChEBI" id="CHEBI:59789"/>
        <dbReference type="ChEBI" id="CHEBI:90615"/>
        <dbReference type="ChEBI" id="CHEBI:90616"/>
        <dbReference type="EC" id="2.1.1.72"/>
    </reaction>
</comment>
<gene>
    <name evidence="10" type="ORF">CAAU_2158</name>
</gene>
<evidence type="ECO:0000256" key="4">
    <source>
        <dbReference type="ARBA" id="ARBA00022691"/>
    </source>
</evidence>
<dbReference type="GO" id="GO:0009007">
    <property type="term" value="F:site-specific DNA-methyltransferase (adenine-specific) activity"/>
    <property type="evidence" value="ECO:0007669"/>
    <property type="project" value="UniProtKB-EC"/>
</dbReference>
<dbReference type="RefSeq" id="WP_008909498.1">
    <property type="nucleotide sequence ID" value="NZ_CAKP01000113.1"/>
</dbReference>
<dbReference type="GO" id="GO:0003677">
    <property type="term" value="F:DNA binding"/>
    <property type="evidence" value="ECO:0007669"/>
    <property type="project" value="UniProtKB-KW"/>
</dbReference>
<protein>
    <recommendedName>
        <fullName evidence="1">site-specific DNA-methyltransferase (adenine-specific)</fullName>
        <ecNumber evidence="1">2.1.1.72</ecNumber>
    </recommendedName>
</protein>
<dbReference type="InterPro" id="IPR011639">
    <property type="entry name" value="MethylTrfase_TaqI-like_dom"/>
</dbReference>
<proteinExistence type="predicted"/>
<evidence type="ECO:0000313" key="11">
    <source>
        <dbReference type="Proteomes" id="UP000007652"/>
    </source>
</evidence>
<accession>I7J634</accession>
<dbReference type="AlphaFoldDB" id="I7J634"/>
<feature type="domain" description="Type II methyltransferase M.TaqI-like" evidence="8">
    <location>
        <begin position="117"/>
        <end position="254"/>
    </location>
</feature>
<dbReference type="EC" id="2.1.1.72" evidence="1"/>
<dbReference type="PROSITE" id="PS00092">
    <property type="entry name" value="N6_MTASE"/>
    <property type="match status" value="1"/>
</dbReference>
<dbReference type="PANTHER" id="PTHR33841">
    <property type="entry name" value="DNA METHYLTRANSFERASE YEEA-RELATED"/>
    <property type="match status" value="1"/>
</dbReference>
<keyword evidence="11" id="KW-1185">Reference proteome</keyword>
<evidence type="ECO:0000256" key="5">
    <source>
        <dbReference type="ARBA" id="ARBA00022747"/>
    </source>
</evidence>
<dbReference type="Gene3D" id="3.40.50.150">
    <property type="entry name" value="Vaccinia Virus protein VP39"/>
    <property type="match status" value="1"/>
</dbReference>
<evidence type="ECO:0000256" key="2">
    <source>
        <dbReference type="ARBA" id="ARBA00022603"/>
    </source>
</evidence>
<evidence type="ECO:0000256" key="3">
    <source>
        <dbReference type="ARBA" id="ARBA00022679"/>
    </source>
</evidence>
<dbReference type="CDD" id="cd02440">
    <property type="entry name" value="AdoMet_MTases"/>
    <property type="match status" value="1"/>
</dbReference>
<dbReference type="PRINTS" id="PR00507">
    <property type="entry name" value="N12N6MTFRASE"/>
</dbReference>
<keyword evidence="3 10" id="KW-0808">Transferase</keyword>
<keyword evidence="6" id="KW-0238">DNA-binding</keyword>
<dbReference type="Pfam" id="PF07669">
    <property type="entry name" value="Eco57I"/>
    <property type="match status" value="1"/>
</dbReference>
<evidence type="ECO:0000256" key="7">
    <source>
        <dbReference type="ARBA" id="ARBA00047942"/>
    </source>
</evidence>
<dbReference type="InterPro" id="IPR029063">
    <property type="entry name" value="SAM-dependent_MTases_sf"/>
</dbReference>
<dbReference type="InterPro" id="IPR050953">
    <property type="entry name" value="N4_N6_ade-DNA_methylase"/>
</dbReference>
<dbReference type="GO" id="GO:0009307">
    <property type="term" value="P:DNA restriction-modification system"/>
    <property type="evidence" value="ECO:0007669"/>
    <property type="project" value="UniProtKB-KW"/>
</dbReference>
<dbReference type="GO" id="GO:0032259">
    <property type="term" value="P:methylation"/>
    <property type="evidence" value="ECO:0007669"/>
    <property type="project" value="UniProtKB-KW"/>
</dbReference>
<sequence>MLKEFLDDLDKAYQSLINGIIDLSIFDKWGESLGDTYQRLKNKEEKKKMGSVYTPYEVIKYMVDSSLSFEDYRKNPNLKILDPSCGGGFFLIYVYEKLLGYAEKLNIKNAKEHVVNNNIYGMDLDDVALKITILEVYKRSRIMPKNIVCGDFLFDVQDEFDVIIGNPPYMGHKVLLKDYRERLRENFGDVFYDKGDLSYCFIKKSLESLMDGGKLIFFISRYLLEAQHASGIRNFILNNSSIEKIIDFYGIRVFKNAGIDNIIIYLIKAERKTIEYFKFLPDSKKNIDDIFDDIDKKTSLYTKRVEILKDELSNDGWIFLNSLGKSIIKKIKGVNLYEIAECFQGIITGCDDAFVLTWEEAKKLKIEDKLLKPWIKGKNIEKFKIINPDKCLIYSNLIDDEKGYRNALMHIEKYKEKLIKRRECQKGVRRWYELQWGRSMDLFEGKKIIFPYKAASNKFAIDFGSYFSADVYGLKLLGLYESLYSYEFLVGILNSSIYEFYIKTHLKKLGDNLYEYYPYNLLRIKIPEYIKDVENEVLKYGNANIKIIDKILKEYFKITDKEFNEVKFWLSG</sequence>
<dbReference type="EMBL" id="CAKP01000113">
    <property type="protein sequence ID" value="CCJ34242.1"/>
    <property type="molecule type" value="Genomic_DNA"/>
</dbReference>
<keyword evidence="5" id="KW-0680">Restriction system</keyword>
<feature type="domain" description="TaqI-like C-terminal specificity" evidence="9">
    <location>
        <begin position="373"/>
        <end position="524"/>
    </location>
</feature>
<reference evidence="10 11" key="1">
    <citation type="journal article" date="2011" name="J. Bacteriol.">
        <title>Draft genome sequence of Caloramator australicus strain RC3T, a thermoanaerobe from the Great Artesian Basin of Australia.</title>
        <authorList>
            <person name="Ogg C.D."/>
            <person name="Patel B.K.C."/>
        </authorList>
    </citation>
    <scope>NUCLEOTIDE SEQUENCE [LARGE SCALE GENOMIC DNA]</scope>
    <source>
        <strain evidence="10 11">RC3</strain>
    </source>
</reference>
<dbReference type="Proteomes" id="UP000007652">
    <property type="component" value="Unassembled WGS sequence"/>
</dbReference>
<dbReference type="InterPro" id="IPR025931">
    <property type="entry name" value="TaqI_C"/>
</dbReference>
<name>I7J634_9CLOT</name>
<dbReference type="PANTHER" id="PTHR33841:SF6">
    <property type="entry name" value="TYPE II METHYLTRANSFERASE M.HINDII"/>
    <property type="match status" value="1"/>
</dbReference>
<evidence type="ECO:0000256" key="1">
    <source>
        <dbReference type="ARBA" id="ARBA00011900"/>
    </source>
</evidence>
<evidence type="ECO:0000256" key="6">
    <source>
        <dbReference type="ARBA" id="ARBA00023125"/>
    </source>
</evidence>
<evidence type="ECO:0000259" key="9">
    <source>
        <dbReference type="Pfam" id="PF12950"/>
    </source>
</evidence>
<evidence type="ECO:0000313" key="10">
    <source>
        <dbReference type="EMBL" id="CCJ34242.1"/>
    </source>
</evidence>
<dbReference type="SUPFAM" id="SSF53335">
    <property type="entry name" value="S-adenosyl-L-methionine-dependent methyltransferases"/>
    <property type="match status" value="1"/>
</dbReference>
<organism evidence="10 11">
    <name type="scientific">Caloramator australicus RC3</name>
    <dbReference type="NCBI Taxonomy" id="857293"/>
    <lineage>
        <taxon>Bacteria</taxon>
        <taxon>Bacillati</taxon>
        <taxon>Bacillota</taxon>
        <taxon>Clostridia</taxon>
        <taxon>Eubacteriales</taxon>
        <taxon>Clostridiaceae</taxon>
        <taxon>Caloramator</taxon>
    </lineage>
</organism>
<dbReference type="STRING" id="857293.CAAU_2158"/>
<dbReference type="eggNOG" id="COG0286">
    <property type="taxonomic scope" value="Bacteria"/>
</dbReference>
<keyword evidence="4" id="KW-0949">S-adenosyl-L-methionine</keyword>
<keyword evidence="2 10" id="KW-0489">Methyltransferase</keyword>
<dbReference type="Pfam" id="PF12950">
    <property type="entry name" value="TaqI_C"/>
    <property type="match status" value="1"/>
</dbReference>